<dbReference type="PATRIC" id="fig|1227456.3.peg.2120"/>
<evidence type="ECO:0000313" key="5">
    <source>
        <dbReference type="EMBL" id="EMA52519.1"/>
    </source>
</evidence>
<dbReference type="Pfam" id="PF01614">
    <property type="entry name" value="IclR_C"/>
    <property type="match status" value="1"/>
</dbReference>
<accession>M0N5Z4</accession>
<evidence type="ECO:0000313" key="6">
    <source>
        <dbReference type="Proteomes" id="UP000011625"/>
    </source>
</evidence>
<keyword evidence="2" id="KW-0238">DNA-binding</keyword>
<keyword evidence="6" id="KW-1185">Reference proteome</keyword>
<dbReference type="OrthoDB" id="14763at2157"/>
<protein>
    <submittedName>
        <fullName evidence="5">IclR family transcriptional regulator</fullName>
    </submittedName>
</protein>
<evidence type="ECO:0000259" key="4">
    <source>
        <dbReference type="PROSITE" id="PS51078"/>
    </source>
</evidence>
<sequence length="256" mass="28131">MTSHPVAAVKLSHDVIELLVDRGRAGVTEVATALDVPKSTAHDHLRTLEQVGDVVNEGGTYRLSMQFLHVGEIARNHHDLFVQGREETLGLFETTDERHHVQLVTVEHGRCALLLASRWQRETLSQQATTYPRHAHLHTNAPGKAIFAHLDEEKVEHVLAEHGLPPRTPATITDETDLATELARIREDGYAVDDGELIAGMTGIAAPIVTDTEVHGSIAVYSTTDQFATDPRDSALVDTVRESADEIRANLIFAQK</sequence>
<evidence type="ECO:0000256" key="2">
    <source>
        <dbReference type="ARBA" id="ARBA00023125"/>
    </source>
</evidence>
<feature type="domain" description="IclR-ED" evidence="4">
    <location>
        <begin position="66"/>
        <end position="253"/>
    </location>
</feature>
<dbReference type="SUPFAM" id="SSF46785">
    <property type="entry name" value="Winged helix' DNA-binding domain"/>
    <property type="match status" value="1"/>
</dbReference>
<dbReference type="PANTHER" id="PTHR30136">
    <property type="entry name" value="HELIX-TURN-HELIX TRANSCRIPTIONAL REGULATOR, ICLR FAMILY"/>
    <property type="match status" value="1"/>
</dbReference>
<dbReference type="InterPro" id="IPR029016">
    <property type="entry name" value="GAF-like_dom_sf"/>
</dbReference>
<name>M0N5Z4_9EURY</name>
<dbReference type="EMBL" id="AOME01000054">
    <property type="protein sequence ID" value="EMA52519.1"/>
    <property type="molecule type" value="Genomic_DNA"/>
</dbReference>
<dbReference type="SUPFAM" id="SSF55781">
    <property type="entry name" value="GAF domain-like"/>
    <property type="match status" value="1"/>
</dbReference>
<dbReference type="InterPro" id="IPR050707">
    <property type="entry name" value="HTH_MetabolicPath_Reg"/>
</dbReference>
<dbReference type="InterPro" id="IPR036390">
    <property type="entry name" value="WH_DNA-bd_sf"/>
</dbReference>
<evidence type="ECO:0000256" key="3">
    <source>
        <dbReference type="ARBA" id="ARBA00023163"/>
    </source>
</evidence>
<dbReference type="Proteomes" id="UP000011625">
    <property type="component" value="Unassembled WGS sequence"/>
</dbReference>
<dbReference type="Pfam" id="PF09339">
    <property type="entry name" value="HTH_IclR"/>
    <property type="match status" value="1"/>
</dbReference>
<dbReference type="GO" id="GO:0003700">
    <property type="term" value="F:DNA-binding transcription factor activity"/>
    <property type="evidence" value="ECO:0007669"/>
    <property type="project" value="TreeGrafter"/>
</dbReference>
<dbReference type="Gene3D" id="3.30.450.40">
    <property type="match status" value="1"/>
</dbReference>
<dbReference type="RefSeq" id="WP_005043217.1">
    <property type="nucleotide sequence ID" value="NZ_AOME01000054.1"/>
</dbReference>
<evidence type="ECO:0000256" key="1">
    <source>
        <dbReference type="ARBA" id="ARBA00023015"/>
    </source>
</evidence>
<dbReference type="GO" id="GO:0003677">
    <property type="term" value="F:DNA binding"/>
    <property type="evidence" value="ECO:0007669"/>
    <property type="project" value="UniProtKB-KW"/>
</dbReference>
<dbReference type="PANTHER" id="PTHR30136:SF35">
    <property type="entry name" value="HTH-TYPE TRANSCRIPTIONAL REGULATOR RV1719"/>
    <property type="match status" value="1"/>
</dbReference>
<reference evidence="5 6" key="1">
    <citation type="journal article" date="2014" name="PLoS Genet.">
        <title>Phylogenetically driven sequencing of extremely halophilic archaea reveals strategies for static and dynamic osmo-response.</title>
        <authorList>
            <person name="Becker E.A."/>
            <person name="Seitzer P.M."/>
            <person name="Tritt A."/>
            <person name="Larsen D."/>
            <person name="Krusor M."/>
            <person name="Yao A.I."/>
            <person name="Wu D."/>
            <person name="Madern D."/>
            <person name="Eisen J.A."/>
            <person name="Darling A.E."/>
            <person name="Facciotti M.T."/>
        </authorList>
    </citation>
    <scope>NUCLEOTIDE SEQUENCE [LARGE SCALE GENOMIC DNA]</scope>
    <source>
        <strain evidence="5 6">DSM 8989</strain>
    </source>
</reference>
<dbReference type="InterPro" id="IPR036388">
    <property type="entry name" value="WH-like_DNA-bd_sf"/>
</dbReference>
<dbReference type="InterPro" id="IPR014757">
    <property type="entry name" value="Tscrpt_reg_IclR_C"/>
</dbReference>
<proteinExistence type="predicted"/>
<comment type="caution">
    <text evidence="5">The sequence shown here is derived from an EMBL/GenBank/DDBJ whole genome shotgun (WGS) entry which is preliminary data.</text>
</comment>
<keyword evidence="3" id="KW-0804">Transcription</keyword>
<dbReference type="GO" id="GO:0045892">
    <property type="term" value="P:negative regulation of DNA-templated transcription"/>
    <property type="evidence" value="ECO:0007669"/>
    <property type="project" value="TreeGrafter"/>
</dbReference>
<dbReference type="SMART" id="SM00346">
    <property type="entry name" value="HTH_ICLR"/>
    <property type="match status" value="1"/>
</dbReference>
<dbReference type="InterPro" id="IPR005471">
    <property type="entry name" value="Tscrpt_reg_IclR_N"/>
</dbReference>
<dbReference type="Gene3D" id="1.10.10.10">
    <property type="entry name" value="Winged helix-like DNA-binding domain superfamily/Winged helix DNA-binding domain"/>
    <property type="match status" value="1"/>
</dbReference>
<dbReference type="PROSITE" id="PS51078">
    <property type="entry name" value="ICLR_ED"/>
    <property type="match status" value="1"/>
</dbReference>
<dbReference type="AlphaFoldDB" id="M0N5Z4"/>
<gene>
    <name evidence="5" type="ORF">C450_10488</name>
</gene>
<organism evidence="5 6">
    <name type="scientific">Halococcus salifodinae DSM 8989</name>
    <dbReference type="NCBI Taxonomy" id="1227456"/>
    <lineage>
        <taxon>Archaea</taxon>
        <taxon>Methanobacteriati</taxon>
        <taxon>Methanobacteriota</taxon>
        <taxon>Stenosarchaea group</taxon>
        <taxon>Halobacteria</taxon>
        <taxon>Halobacteriales</taxon>
        <taxon>Halococcaceae</taxon>
        <taxon>Halococcus</taxon>
    </lineage>
</organism>
<keyword evidence="1" id="KW-0805">Transcription regulation</keyword>